<sequence length="95" mass="10421">MELQTFLIITLIFITLSIVAVSVYIILILREFKSTVQKVNGVLSVTETLSTKLANTSITFGNIVNAVMGAVKTVKTIRSIADFGDEENKDAKSKR</sequence>
<proteinExistence type="predicted"/>
<gene>
    <name evidence="2" type="ORF">KDA10_00195</name>
</gene>
<comment type="caution">
    <text evidence="2">The sequence shown here is derived from an EMBL/GenBank/DDBJ whole genome shotgun (WGS) entry which is preliminary data.</text>
</comment>
<feature type="transmembrane region" description="Helical" evidence="1">
    <location>
        <begin position="6"/>
        <end position="29"/>
    </location>
</feature>
<organism evidence="2 3">
    <name type="scientific">candidate division WWE3 bacterium</name>
    <dbReference type="NCBI Taxonomy" id="2053526"/>
    <lineage>
        <taxon>Bacteria</taxon>
        <taxon>Katanobacteria</taxon>
    </lineage>
</organism>
<protein>
    <recommendedName>
        <fullName evidence="4">DUF948 domain-containing protein</fullName>
    </recommendedName>
</protein>
<keyword evidence="1" id="KW-0472">Membrane</keyword>
<name>A0A955E1J3_UNCKA</name>
<evidence type="ECO:0008006" key="4">
    <source>
        <dbReference type="Google" id="ProtNLM"/>
    </source>
</evidence>
<evidence type="ECO:0000313" key="3">
    <source>
        <dbReference type="Proteomes" id="UP000714817"/>
    </source>
</evidence>
<accession>A0A955E1J3</accession>
<reference evidence="2" key="2">
    <citation type="journal article" date="2021" name="Microbiome">
        <title>Successional dynamics and alternative stable states in a saline activated sludge microbial community over 9 years.</title>
        <authorList>
            <person name="Wang Y."/>
            <person name="Ye J."/>
            <person name="Ju F."/>
            <person name="Liu L."/>
            <person name="Boyd J.A."/>
            <person name="Deng Y."/>
            <person name="Parks D.H."/>
            <person name="Jiang X."/>
            <person name="Yin X."/>
            <person name="Woodcroft B.J."/>
            <person name="Tyson G.W."/>
            <person name="Hugenholtz P."/>
            <person name="Polz M.F."/>
            <person name="Zhang T."/>
        </authorList>
    </citation>
    <scope>NUCLEOTIDE SEQUENCE</scope>
    <source>
        <strain evidence="2">HKST-UBA80</strain>
    </source>
</reference>
<dbReference type="Proteomes" id="UP000714817">
    <property type="component" value="Unassembled WGS sequence"/>
</dbReference>
<keyword evidence="1" id="KW-0812">Transmembrane</keyword>
<evidence type="ECO:0000256" key="1">
    <source>
        <dbReference type="SAM" id="Phobius"/>
    </source>
</evidence>
<keyword evidence="1" id="KW-1133">Transmembrane helix</keyword>
<dbReference type="AlphaFoldDB" id="A0A955E1J3"/>
<evidence type="ECO:0000313" key="2">
    <source>
        <dbReference type="EMBL" id="MCA9301778.1"/>
    </source>
</evidence>
<dbReference type="EMBL" id="JAGQNY010000001">
    <property type="protein sequence ID" value="MCA9301778.1"/>
    <property type="molecule type" value="Genomic_DNA"/>
</dbReference>
<reference evidence="2" key="1">
    <citation type="submission" date="2020-04" db="EMBL/GenBank/DDBJ databases">
        <authorList>
            <person name="Zhang T."/>
        </authorList>
    </citation>
    <scope>NUCLEOTIDE SEQUENCE</scope>
    <source>
        <strain evidence="2">HKST-UBA80</strain>
    </source>
</reference>